<dbReference type="InterPro" id="IPR009288">
    <property type="entry name" value="AIG2-like_dom"/>
</dbReference>
<evidence type="ECO:0000313" key="3">
    <source>
        <dbReference type="EMBL" id="CAH1772779.1"/>
    </source>
</evidence>
<dbReference type="InterPro" id="IPR039126">
    <property type="entry name" value="GGACT"/>
</dbReference>
<dbReference type="Gene3D" id="3.10.490.10">
    <property type="entry name" value="Gamma-glutamyl cyclotransferase-like"/>
    <property type="match status" value="1"/>
</dbReference>
<evidence type="ECO:0000256" key="2">
    <source>
        <dbReference type="RuleBase" id="RU367036"/>
    </source>
</evidence>
<evidence type="ECO:0000256" key="1">
    <source>
        <dbReference type="ARBA" id="ARBA00008861"/>
    </source>
</evidence>
<evidence type="ECO:0000313" key="4">
    <source>
        <dbReference type="Proteomes" id="UP000749559"/>
    </source>
</evidence>
<gene>
    <name evidence="3" type="ORF">OFUS_LOCUS490</name>
</gene>
<sequence length="169" mass="19818">MNKIQNQFRIFSNISKMQRIFVYGTLKKGQPNHKFIADAENGSCIFIGTGRTVDKWPLVIASKYNIPFLLDNKGHGKRVTGEVYSVNPQLKAILDKLEIKYQEIELDVELDNQQEETKCSCYVINNFKQELMELDLLESYIDVELRFVRLQDREPNDFYDYITDVRNLP</sequence>
<dbReference type="InterPro" id="IPR036568">
    <property type="entry name" value="GGCT-like_sf"/>
</dbReference>
<dbReference type="GO" id="GO:0061929">
    <property type="term" value="F:gamma-glutamylaminecyclotransferase activity"/>
    <property type="evidence" value="ECO:0007669"/>
    <property type="project" value="InterPro"/>
</dbReference>
<comment type="similarity">
    <text evidence="1 2">Belongs to the gamma-glutamylcyclotransferase family.</text>
</comment>
<dbReference type="AlphaFoldDB" id="A0A8J1USM8"/>
<proteinExistence type="inferred from homology"/>
<keyword evidence="4" id="KW-1185">Reference proteome</keyword>
<dbReference type="SUPFAM" id="SSF110857">
    <property type="entry name" value="Gamma-glutamyl cyclotransferase-like"/>
    <property type="match status" value="1"/>
</dbReference>
<dbReference type="Pfam" id="PF06094">
    <property type="entry name" value="GGACT"/>
    <property type="match status" value="1"/>
</dbReference>
<dbReference type="PANTHER" id="PTHR12510:SF4">
    <property type="entry name" value="GAMMA-GLUTAMYLAMINECYCLOTRANSFERASE"/>
    <property type="match status" value="1"/>
</dbReference>
<protein>
    <recommendedName>
        <fullName evidence="2">Gamma-glutamylcyclotransferase family protein</fullName>
    </recommendedName>
</protein>
<reference evidence="3" key="1">
    <citation type="submission" date="2022-03" db="EMBL/GenBank/DDBJ databases">
        <authorList>
            <person name="Martin C."/>
        </authorList>
    </citation>
    <scope>NUCLEOTIDE SEQUENCE</scope>
</reference>
<accession>A0A8J1USM8</accession>
<dbReference type="PANTHER" id="PTHR12510">
    <property type="entry name" value="TROPONIN C-AKIN-1 PROTEIN"/>
    <property type="match status" value="1"/>
</dbReference>
<dbReference type="GO" id="GO:0005829">
    <property type="term" value="C:cytosol"/>
    <property type="evidence" value="ECO:0007669"/>
    <property type="project" value="TreeGrafter"/>
</dbReference>
<name>A0A8J1USM8_OWEFU</name>
<dbReference type="InterPro" id="IPR013024">
    <property type="entry name" value="GGCT-like"/>
</dbReference>
<dbReference type="Proteomes" id="UP000749559">
    <property type="component" value="Unassembled WGS sequence"/>
</dbReference>
<comment type="caution">
    <text evidence="3">The sequence shown here is derived from an EMBL/GenBank/DDBJ whole genome shotgun (WGS) entry which is preliminary data.</text>
</comment>
<dbReference type="OrthoDB" id="113620at2759"/>
<organism evidence="3 4">
    <name type="scientific">Owenia fusiformis</name>
    <name type="common">Polychaete worm</name>
    <dbReference type="NCBI Taxonomy" id="6347"/>
    <lineage>
        <taxon>Eukaryota</taxon>
        <taxon>Metazoa</taxon>
        <taxon>Spiralia</taxon>
        <taxon>Lophotrochozoa</taxon>
        <taxon>Annelida</taxon>
        <taxon>Polychaeta</taxon>
        <taxon>Sedentaria</taxon>
        <taxon>Canalipalpata</taxon>
        <taxon>Sabellida</taxon>
        <taxon>Oweniida</taxon>
        <taxon>Oweniidae</taxon>
        <taxon>Owenia</taxon>
    </lineage>
</organism>
<dbReference type="EMBL" id="CAIIXF020000001">
    <property type="protein sequence ID" value="CAH1772779.1"/>
    <property type="molecule type" value="Genomic_DNA"/>
</dbReference>
<dbReference type="CDD" id="cd06661">
    <property type="entry name" value="GGCT_like"/>
    <property type="match status" value="1"/>
</dbReference>